<proteinExistence type="predicted"/>
<reference evidence="1 2" key="1">
    <citation type="submission" date="2015-09" db="EMBL/GenBank/DDBJ databases">
        <title>Aphanizomenon flos-aquae WA102.</title>
        <authorList>
            <person name="Driscoll C."/>
        </authorList>
    </citation>
    <scope>NUCLEOTIDE SEQUENCE [LARGE SCALE GENOMIC DNA]</scope>
    <source>
        <strain evidence="1">WA102</strain>
    </source>
</reference>
<comment type="caution">
    <text evidence="1">The sequence shown here is derived from an EMBL/GenBank/DDBJ whole genome shotgun (WGS) entry which is preliminary data.</text>
</comment>
<evidence type="ECO:0000313" key="2">
    <source>
        <dbReference type="Proteomes" id="UP000092093"/>
    </source>
</evidence>
<sequence>MFFLYETKINFVSLNSINIEVKKLHNVANREKNIIQPTYRKMKIYLYFIDFHFKKWDRVCYF</sequence>
<accession>A0A1B7W3H6</accession>
<organism evidence="1 2">
    <name type="scientific">Aphanizomenon flos-aquae WA102</name>
    <dbReference type="NCBI Taxonomy" id="1710896"/>
    <lineage>
        <taxon>Bacteria</taxon>
        <taxon>Bacillati</taxon>
        <taxon>Cyanobacteriota</taxon>
        <taxon>Cyanophyceae</taxon>
        <taxon>Nostocales</taxon>
        <taxon>Aphanizomenonaceae</taxon>
        <taxon>Aphanizomenon</taxon>
    </lineage>
</organism>
<evidence type="ECO:0000313" key="1">
    <source>
        <dbReference type="EMBL" id="OBQ31645.1"/>
    </source>
</evidence>
<dbReference type="Proteomes" id="UP000092093">
    <property type="component" value="Unassembled WGS sequence"/>
</dbReference>
<name>A0A1B7W3H6_APHFL</name>
<gene>
    <name evidence="1" type="ORF">AN484_28820</name>
</gene>
<protein>
    <submittedName>
        <fullName evidence="1">Uncharacterized protein</fullName>
    </submittedName>
</protein>
<dbReference type="AlphaFoldDB" id="A0A1B7W3H6"/>
<dbReference type="EMBL" id="LJOW01001099">
    <property type="protein sequence ID" value="OBQ31645.1"/>
    <property type="molecule type" value="Genomic_DNA"/>
</dbReference>